<sequence length="112" mass="12954">MDTIASRTKQRQSLWLPISTRTRNRQVLKNEFLVVGEDKRKKRKETNGVDGAGRNRKKYKGLVSENEMRLVAEMRLTSNKASPQPDAPQPSQREYLRGPVKVFRKVFLAKGR</sequence>
<organism evidence="2 3">
    <name type="scientific">Quercus suber</name>
    <name type="common">Cork oak</name>
    <dbReference type="NCBI Taxonomy" id="58331"/>
    <lineage>
        <taxon>Eukaryota</taxon>
        <taxon>Viridiplantae</taxon>
        <taxon>Streptophyta</taxon>
        <taxon>Embryophyta</taxon>
        <taxon>Tracheophyta</taxon>
        <taxon>Spermatophyta</taxon>
        <taxon>Magnoliopsida</taxon>
        <taxon>eudicotyledons</taxon>
        <taxon>Gunneridae</taxon>
        <taxon>Pentapetalae</taxon>
        <taxon>rosids</taxon>
        <taxon>fabids</taxon>
        <taxon>Fagales</taxon>
        <taxon>Fagaceae</taxon>
        <taxon>Quercus</taxon>
    </lineage>
</organism>
<evidence type="ECO:0000313" key="2">
    <source>
        <dbReference type="EMBL" id="KAK7859917.1"/>
    </source>
</evidence>
<evidence type="ECO:0000256" key="1">
    <source>
        <dbReference type="SAM" id="MobiDB-lite"/>
    </source>
</evidence>
<feature type="compositionally biased region" description="Low complexity" evidence="1">
    <location>
        <begin position="81"/>
        <end position="92"/>
    </location>
</feature>
<reference evidence="2 3" key="1">
    <citation type="journal article" date="2018" name="Sci. Data">
        <title>The draft genome sequence of cork oak.</title>
        <authorList>
            <person name="Ramos A.M."/>
            <person name="Usie A."/>
            <person name="Barbosa P."/>
            <person name="Barros P.M."/>
            <person name="Capote T."/>
            <person name="Chaves I."/>
            <person name="Simoes F."/>
            <person name="Abreu I."/>
            <person name="Carrasquinho I."/>
            <person name="Faro C."/>
            <person name="Guimaraes J.B."/>
            <person name="Mendonca D."/>
            <person name="Nobrega F."/>
            <person name="Rodrigues L."/>
            <person name="Saibo N.J.M."/>
            <person name="Varela M.C."/>
            <person name="Egas C."/>
            <person name="Matos J."/>
            <person name="Miguel C.M."/>
            <person name="Oliveira M.M."/>
            <person name="Ricardo C.P."/>
            <person name="Goncalves S."/>
        </authorList>
    </citation>
    <scope>NUCLEOTIDE SEQUENCE [LARGE SCALE GENOMIC DNA]</scope>
    <source>
        <strain evidence="3">cv. HL8</strain>
    </source>
</reference>
<name>A0AAW0MAQ0_QUESU</name>
<dbReference type="AlphaFoldDB" id="A0AAW0MAQ0"/>
<evidence type="ECO:0000313" key="3">
    <source>
        <dbReference type="Proteomes" id="UP000237347"/>
    </source>
</evidence>
<feature type="region of interest" description="Disordered" evidence="1">
    <location>
        <begin position="38"/>
        <end position="60"/>
    </location>
</feature>
<dbReference type="EMBL" id="PKMF04000009">
    <property type="protein sequence ID" value="KAK7859917.1"/>
    <property type="molecule type" value="Genomic_DNA"/>
</dbReference>
<dbReference type="Proteomes" id="UP000237347">
    <property type="component" value="Unassembled WGS sequence"/>
</dbReference>
<gene>
    <name evidence="2" type="ORF">CFP56_000418</name>
</gene>
<accession>A0AAW0MAQ0</accession>
<protein>
    <submittedName>
        <fullName evidence="2">Uncharacterized protein</fullName>
    </submittedName>
</protein>
<feature type="region of interest" description="Disordered" evidence="1">
    <location>
        <begin position="75"/>
        <end position="95"/>
    </location>
</feature>
<keyword evidence="3" id="KW-1185">Reference proteome</keyword>
<proteinExistence type="predicted"/>
<comment type="caution">
    <text evidence="2">The sequence shown here is derived from an EMBL/GenBank/DDBJ whole genome shotgun (WGS) entry which is preliminary data.</text>
</comment>